<feature type="domain" description="Solute-binding protein family 5" evidence="3">
    <location>
        <begin position="66"/>
        <end position="445"/>
    </location>
</feature>
<dbReference type="InterPro" id="IPR000914">
    <property type="entry name" value="SBP_5_dom"/>
</dbReference>
<comment type="similarity">
    <text evidence="1">Belongs to the bacterial solute-binding protein 5 family.</text>
</comment>
<gene>
    <name evidence="4" type="ORF">A9Q84_10035</name>
</gene>
<dbReference type="Pfam" id="PF00496">
    <property type="entry name" value="SBP_bac_5"/>
    <property type="match status" value="1"/>
</dbReference>
<comment type="caution">
    <text evidence="4">The sequence shown here is derived from an EMBL/GenBank/DDBJ whole genome shotgun (WGS) entry which is preliminary data.</text>
</comment>
<name>A0A1Y5FDC7_9BACT</name>
<dbReference type="Gene3D" id="3.90.76.10">
    <property type="entry name" value="Dipeptide-binding Protein, Domain 1"/>
    <property type="match status" value="1"/>
</dbReference>
<dbReference type="CDD" id="cd08493">
    <property type="entry name" value="PBP2_DppA_like"/>
    <property type="match status" value="1"/>
</dbReference>
<dbReference type="FunFam" id="3.10.105.10:FF:000002">
    <property type="entry name" value="Dipeptide ABC transporter, substrate-binding protein"/>
    <property type="match status" value="1"/>
</dbReference>
<reference evidence="5" key="1">
    <citation type="journal article" date="2017" name="Proc. Natl. Acad. Sci. U.S.A.">
        <title>Simulation of Deepwater Horizon oil plume reveals substrate specialization within a complex community of hydrocarbon-degraders.</title>
        <authorList>
            <person name="Hu P."/>
            <person name="Dubinsky E.A."/>
            <person name="Probst A.J."/>
            <person name="Wang J."/>
            <person name="Sieber C.M.K."/>
            <person name="Tom L.M."/>
            <person name="Gardinali P."/>
            <person name="Banfield J.F."/>
            <person name="Atlas R.M."/>
            <person name="Andersen G.L."/>
        </authorList>
    </citation>
    <scope>NUCLEOTIDE SEQUENCE [LARGE SCALE GENOMIC DNA]</scope>
</reference>
<dbReference type="EMBL" id="MAAO01000006">
    <property type="protein sequence ID" value="OUR97471.1"/>
    <property type="molecule type" value="Genomic_DNA"/>
</dbReference>
<dbReference type="PROSITE" id="PS01040">
    <property type="entry name" value="SBP_BACTERIAL_5"/>
    <property type="match status" value="1"/>
</dbReference>
<dbReference type="Gene3D" id="3.40.190.10">
    <property type="entry name" value="Periplasmic binding protein-like II"/>
    <property type="match status" value="1"/>
</dbReference>
<dbReference type="InterPro" id="IPR023765">
    <property type="entry name" value="SBP_5_CS"/>
</dbReference>
<proteinExistence type="inferred from homology"/>
<dbReference type="PIRSF" id="PIRSF002741">
    <property type="entry name" value="MppA"/>
    <property type="match status" value="1"/>
</dbReference>
<dbReference type="InterPro" id="IPR030678">
    <property type="entry name" value="Peptide/Ni-bd"/>
</dbReference>
<dbReference type="Gene3D" id="3.10.105.10">
    <property type="entry name" value="Dipeptide-binding Protein, Domain 3"/>
    <property type="match status" value="1"/>
</dbReference>
<dbReference type="InterPro" id="IPR039424">
    <property type="entry name" value="SBP_5"/>
</dbReference>
<evidence type="ECO:0000313" key="4">
    <source>
        <dbReference type="EMBL" id="OUR97471.1"/>
    </source>
</evidence>
<dbReference type="GO" id="GO:0030288">
    <property type="term" value="C:outer membrane-bounded periplasmic space"/>
    <property type="evidence" value="ECO:0007669"/>
    <property type="project" value="TreeGrafter"/>
</dbReference>
<organism evidence="4 5">
    <name type="scientific">Halobacteriovorax marinus</name>
    <dbReference type="NCBI Taxonomy" id="97084"/>
    <lineage>
        <taxon>Bacteria</taxon>
        <taxon>Pseudomonadati</taxon>
        <taxon>Bdellovibrionota</taxon>
        <taxon>Bacteriovoracia</taxon>
        <taxon>Bacteriovoracales</taxon>
        <taxon>Halobacteriovoraceae</taxon>
        <taxon>Halobacteriovorax</taxon>
    </lineage>
</organism>
<dbReference type="GO" id="GO:0043190">
    <property type="term" value="C:ATP-binding cassette (ABC) transporter complex"/>
    <property type="evidence" value="ECO:0007669"/>
    <property type="project" value="InterPro"/>
</dbReference>
<evidence type="ECO:0000259" key="3">
    <source>
        <dbReference type="Pfam" id="PF00496"/>
    </source>
</evidence>
<dbReference type="PANTHER" id="PTHR30290">
    <property type="entry name" value="PERIPLASMIC BINDING COMPONENT OF ABC TRANSPORTER"/>
    <property type="match status" value="1"/>
</dbReference>
<dbReference type="GO" id="GO:1904680">
    <property type="term" value="F:peptide transmembrane transporter activity"/>
    <property type="evidence" value="ECO:0007669"/>
    <property type="project" value="TreeGrafter"/>
</dbReference>
<evidence type="ECO:0000256" key="2">
    <source>
        <dbReference type="ARBA" id="ARBA00022729"/>
    </source>
</evidence>
<dbReference type="AlphaFoldDB" id="A0A1Y5FDC7"/>
<keyword evidence="2" id="KW-0732">Signal</keyword>
<dbReference type="GO" id="GO:0042938">
    <property type="term" value="P:dipeptide transport"/>
    <property type="evidence" value="ECO:0007669"/>
    <property type="project" value="TreeGrafter"/>
</dbReference>
<dbReference type="Proteomes" id="UP000196531">
    <property type="component" value="Unassembled WGS sequence"/>
</dbReference>
<sequence>MAILFALFALTTGCVKEGTKKTTFIYCSEGSPTAFNPQVTTDGTSNNASAHTIYNRLVEFEYGSTKIVPALAESWSISSDKLEYTFNLRKGVKFHTTKYFTPTRELNADDVIFSFDRMRLKSNPYNKVGGGTYEYFNGMDMGNLIKDIVKVNDHSVKIVLNKQEAPFLANMAMSFMSILSKEYSEKLIKEDNKDKIDNLPVGTGPFAFKSYLKDNIIKYTAFKDHFAGMPKVDRLAFAITPDASVRYQKLKTGECHLIIEPSPADLDAMRANKDITLLNGAGLNVGYLAMNMQKKPFDNIKVRQAINHALNKSAYIDAIYLGHAKAAKNPLPPTIWSYNDSVTDYDYNIAKAKSLLKEAGFPNGFETEIWTLPVTRPYNPNGKKMGEMMQADLAKVGIKVKLISYEWPTYLKKSSAGEHAMVQLGWTGDNGDPDNFLYTLLGCTAVKAGSNYARWCNKDFEELIVKAKRVTDLAERTSLYEKAQMIFKKQAPWVPIAHSVIFRAMRNNVSGYKIDPLGGDIFKTVELK</sequence>
<dbReference type="PANTHER" id="PTHR30290:SF38">
    <property type="entry name" value="D,D-DIPEPTIDE-BINDING PERIPLASMIC PROTEIN DDPA-RELATED"/>
    <property type="match status" value="1"/>
</dbReference>
<accession>A0A1Y5FDC7</accession>
<evidence type="ECO:0000256" key="1">
    <source>
        <dbReference type="ARBA" id="ARBA00005695"/>
    </source>
</evidence>
<evidence type="ECO:0000313" key="5">
    <source>
        <dbReference type="Proteomes" id="UP000196531"/>
    </source>
</evidence>
<protein>
    <submittedName>
        <fullName evidence="4">ABC transporter substrate-binding protein</fullName>
    </submittedName>
</protein>
<dbReference type="SUPFAM" id="SSF53850">
    <property type="entry name" value="Periplasmic binding protein-like II"/>
    <property type="match status" value="1"/>
</dbReference>